<accession>A0A0M9U329</accession>
<dbReference type="OrthoDB" id="9770036at2"/>
<feature type="domain" description="MacB-like periplasmic core" evidence="9">
    <location>
        <begin position="21"/>
        <end position="245"/>
    </location>
</feature>
<proteinExistence type="inferred from homology"/>
<dbReference type="Pfam" id="PF12704">
    <property type="entry name" value="MacB_PCD"/>
    <property type="match status" value="1"/>
</dbReference>
<feature type="domain" description="ABC3 transporter permease C-terminal" evidence="8">
    <location>
        <begin position="286"/>
        <end position="403"/>
    </location>
</feature>
<name>A0A0M9U329_9CHLR</name>
<evidence type="ECO:0000259" key="9">
    <source>
        <dbReference type="Pfam" id="PF12704"/>
    </source>
</evidence>
<feature type="transmembrane region" description="Helical" evidence="7">
    <location>
        <begin position="326"/>
        <end position="359"/>
    </location>
</feature>
<evidence type="ECO:0000313" key="10">
    <source>
        <dbReference type="EMBL" id="GAP19363.1"/>
    </source>
</evidence>
<evidence type="ECO:0000313" key="12">
    <source>
        <dbReference type="Proteomes" id="UP000050501"/>
    </source>
</evidence>
<dbReference type="EMBL" id="LGCM01000038">
    <property type="protein sequence ID" value="KPL80871.1"/>
    <property type="molecule type" value="Genomic_DNA"/>
</dbReference>
<evidence type="ECO:0000256" key="7">
    <source>
        <dbReference type="SAM" id="Phobius"/>
    </source>
</evidence>
<dbReference type="Pfam" id="PF02687">
    <property type="entry name" value="FtsX"/>
    <property type="match status" value="1"/>
</dbReference>
<keyword evidence="2" id="KW-1003">Cell membrane</keyword>
<reference evidence="11 12" key="2">
    <citation type="submission" date="2015-07" db="EMBL/GenBank/DDBJ databases">
        <title>Genome sequence of Levilinea saccharolytica DSM 16555.</title>
        <authorList>
            <person name="Hemp J."/>
            <person name="Ward L.M."/>
            <person name="Pace L.A."/>
            <person name="Fischer W.W."/>
        </authorList>
    </citation>
    <scope>NUCLEOTIDE SEQUENCE [LARGE SCALE GENOMIC DNA]</scope>
    <source>
        <strain evidence="11 12">KIBI-1</strain>
    </source>
</reference>
<feature type="transmembrane region" description="Helical" evidence="7">
    <location>
        <begin position="371"/>
        <end position="393"/>
    </location>
</feature>
<gene>
    <name evidence="11" type="ORF">ADN01_10235</name>
    <name evidence="10" type="ORF">LSAC_03265</name>
</gene>
<feature type="transmembrane region" description="Helical" evidence="7">
    <location>
        <begin position="21"/>
        <end position="42"/>
    </location>
</feature>
<dbReference type="AlphaFoldDB" id="A0A0M9U329"/>
<dbReference type="Proteomes" id="UP000050501">
    <property type="component" value="Unassembled WGS sequence"/>
</dbReference>
<comment type="similarity">
    <text evidence="6">Belongs to the ABC-4 integral membrane protein family.</text>
</comment>
<keyword evidence="3 7" id="KW-0812">Transmembrane</keyword>
<sequence>MNFMQSLWEALGSLTTNKLRSGLTILGIVIGVASVIAMVALGRGVQNSVTGQMAGVGTNQLTIFSMGSAELRNPQPLTLDDAQAIQEQLSASGVRQVASQLSGSALISYGSESATSNIYGVSANFGSVNNLDVIEGRFLTEEDMAGQTSSVVIGSKLADKLFDRSRGLVGELIRVEGQPYRIVGVLAEKGSSGISMSSTDDALLLPLTTAQTRLMPRQRRGQVDILSVEVANVTDLDRVTEEVSQLLRTRHRTPVGTDDFMIFAAKQLVDTLNQITSVLTIFLGGVAAISLLVGGIGIMNIMLVSVTERTREIGLRKALGARKRDILVQFLSEAAVLSMAGGIIGIILGWLIAFVVGLIAAANNADINPAVGLDAILLATLFSSAIGVFFGLYPANRAANLQPVEALRSE</sequence>
<evidence type="ECO:0000256" key="2">
    <source>
        <dbReference type="ARBA" id="ARBA00022475"/>
    </source>
</evidence>
<evidence type="ECO:0000256" key="5">
    <source>
        <dbReference type="ARBA" id="ARBA00023136"/>
    </source>
</evidence>
<protein>
    <submittedName>
        <fullName evidence="10">ABC-type antimicrobial peptide transport system, permease component</fullName>
    </submittedName>
</protein>
<organism evidence="10">
    <name type="scientific">Levilinea saccharolytica</name>
    <dbReference type="NCBI Taxonomy" id="229921"/>
    <lineage>
        <taxon>Bacteria</taxon>
        <taxon>Bacillati</taxon>
        <taxon>Chloroflexota</taxon>
        <taxon>Anaerolineae</taxon>
        <taxon>Anaerolineales</taxon>
        <taxon>Anaerolineaceae</taxon>
        <taxon>Levilinea</taxon>
    </lineage>
</organism>
<evidence type="ECO:0000256" key="4">
    <source>
        <dbReference type="ARBA" id="ARBA00022989"/>
    </source>
</evidence>
<dbReference type="InterPro" id="IPR025857">
    <property type="entry name" value="MacB_PCD"/>
</dbReference>
<evidence type="ECO:0000256" key="6">
    <source>
        <dbReference type="ARBA" id="ARBA00038076"/>
    </source>
</evidence>
<dbReference type="InterPro" id="IPR003838">
    <property type="entry name" value="ABC3_permease_C"/>
</dbReference>
<dbReference type="GO" id="GO:0005886">
    <property type="term" value="C:plasma membrane"/>
    <property type="evidence" value="ECO:0007669"/>
    <property type="project" value="UniProtKB-SubCell"/>
</dbReference>
<dbReference type="STRING" id="229921.ADN01_10235"/>
<reference evidence="10" key="1">
    <citation type="journal article" date="2015" name="Genome Announc.">
        <title>Draft Genome Sequences of Anaerolinea thermolimosa IMO-1, Bellilinea caldifistulae GOMI-1, Leptolinea tardivitalis YMTK-2, Levilinea saccharolytica KIBI-1, Longilinea arvoryzae KOME-1, Previously Described as Members of the Class Anaerolineae (Chloroflexi).</title>
        <authorList>
            <person name="Matsuura N."/>
            <person name="Tourlousse M.D."/>
            <person name="Ohashi A."/>
            <person name="Hugenholtz P."/>
            <person name="Sekiguchi Y."/>
        </authorList>
    </citation>
    <scope>NUCLEOTIDE SEQUENCE</scope>
    <source>
        <strain evidence="10">KIBI-1</strain>
    </source>
</reference>
<dbReference type="PANTHER" id="PTHR30572:SF4">
    <property type="entry name" value="ABC TRANSPORTER PERMEASE YTRF"/>
    <property type="match status" value="1"/>
</dbReference>
<dbReference type="RefSeq" id="WP_062419649.1">
    <property type="nucleotide sequence ID" value="NZ_LGCM01000038.1"/>
</dbReference>
<keyword evidence="12" id="KW-1185">Reference proteome</keyword>
<comment type="subcellular location">
    <subcellularLocation>
        <location evidence="1">Cell membrane</location>
        <topology evidence="1">Multi-pass membrane protein</topology>
    </subcellularLocation>
</comment>
<keyword evidence="4 7" id="KW-1133">Transmembrane helix</keyword>
<feature type="transmembrane region" description="Helical" evidence="7">
    <location>
        <begin position="281"/>
        <end position="306"/>
    </location>
</feature>
<dbReference type="EMBL" id="DF967975">
    <property type="protein sequence ID" value="GAP19363.1"/>
    <property type="molecule type" value="Genomic_DNA"/>
</dbReference>
<dbReference type="PANTHER" id="PTHR30572">
    <property type="entry name" value="MEMBRANE COMPONENT OF TRANSPORTER-RELATED"/>
    <property type="match status" value="1"/>
</dbReference>
<evidence type="ECO:0000256" key="1">
    <source>
        <dbReference type="ARBA" id="ARBA00004651"/>
    </source>
</evidence>
<evidence type="ECO:0000259" key="8">
    <source>
        <dbReference type="Pfam" id="PF02687"/>
    </source>
</evidence>
<evidence type="ECO:0000256" key="3">
    <source>
        <dbReference type="ARBA" id="ARBA00022692"/>
    </source>
</evidence>
<dbReference type="GO" id="GO:0022857">
    <property type="term" value="F:transmembrane transporter activity"/>
    <property type="evidence" value="ECO:0007669"/>
    <property type="project" value="TreeGrafter"/>
</dbReference>
<evidence type="ECO:0000313" key="11">
    <source>
        <dbReference type="EMBL" id="KPL80871.1"/>
    </source>
</evidence>
<dbReference type="InterPro" id="IPR050250">
    <property type="entry name" value="Macrolide_Exporter_MacB"/>
</dbReference>
<keyword evidence="5 7" id="KW-0472">Membrane</keyword>